<keyword evidence="3" id="KW-1003">Cell membrane</keyword>
<name>A0A2V4BCA5_9PSEU</name>
<dbReference type="Pfam" id="PF09335">
    <property type="entry name" value="VTT_dom"/>
    <property type="match status" value="1"/>
</dbReference>
<evidence type="ECO:0000313" key="9">
    <source>
        <dbReference type="Proteomes" id="UP000249915"/>
    </source>
</evidence>
<gene>
    <name evidence="8" type="ORF">BAY60_07560</name>
</gene>
<dbReference type="Proteomes" id="UP000249915">
    <property type="component" value="Unassembled WGS sequence"/>
</dbReference>
<comment type="subcellular location">
    <subcellularLocation>
        <location evidence="1">Cell membrane</location>
        <topology evidence="1">Multi-pass membrane protein</topology>
    </subcellularLocation>
</comment>
<organism evidence="8 9">
    <name type="scientific">Prauserella muralis</name>
    <dbReference type="NCBI Taxonomy" id="588067"/>
    <lineage>
        <taxon>Bacteria</taxon>
        <taxon>Bacillati</taxon>
        <taxon>Actinomycetota</taxon>
        <taxon>Actinomycetes</taxon>
        <taxon>Pseudonocardiales</taxon>
        <taxon>Pseudonocardiaceae</taxon>
        <taxon>Prauserella</taxon>
    </lineage>
</organism>
<dbReference type="InterPro" id="IPR051311">
    <property type="entry name" value="DedA_domain"/>
</dbReference>
<evidence type="ECO:0000256" key="6">
    <source>
        <dbReference type="ARBA" id="ARBA00023136"/>
    </source>
</evidence>
<accession>A0A2V4BCA5</accession>
<dbReference type="PANTHER" id="PTHR42709:SF6">
    <property type="entry name" value="UNDECAPRENYL PHOSPHATE TRANSPORTER A"/>
    <property type="match status" value="1"/>
</dbReference>
<protein>
    <recommendedName>
        <fullName evidence="7">VTT domain-containing protein</fullName>
    </recommendedName>
</protein>
<dbReference type="AlphaFoldDB" id="A0A2V4BCA5"/>
<keyword evidence="9" id="KW-1185">Reference proteome</keyword>
<reference evidence="8 9" key="1">
    <citation type="submission" date="2016-07" db="EMBL/GenBank/DDBJ databases">
        <title>Draft genome sequence of Prauserella muralis DSM 45305, isolated from a mould-covered wall in an indoor environment.</title>
        <authorList>
            <person name="Ruckert C."/>
            <person name="Albersmeier A."/>
            <person name="Jiang C.-L."/>
            <person name="Jiang Y."/>
            <person name="Kalinowski J."/>
            <person name="Schneider O."/>
            <person name="Winkler A."/>
            <person name="Zotchev S.B."/>
        </authorList>
    </citation>
    <scope>NUCLEOTIDE SEQUENCE [LARGE SCALE GENOMIC DNA]</scope>
    <source>
        <strain evidence="8 9">DSM 45305</strain>
    </source>
</reference>
<dbReference type="GO" id="GO:0005886">
    <property type="term" value="C:plasma membrane"/>
    <property type="evidence" value="ECO:0007669"/>
    <property type="project" value="UniProtKB-SubCell"/>
</dbReference>
<dbReference type="InterPro" id="IPR032816">
    <property type="entry name" value="VTT_dom"/>
</dbReference>
<keyword evidence="4" id="KW-0812">Transmembrane</keyword>
<proteinExistence type="inferred from homology"/>
<dbReference type="EMBL" id="MASW01000001">
    <property type="protein sequence ID" value="PXY32142.1"/>
    <property type="molecule type" value="Genomic_DNA"/>
</dbReference>
<evidence type="ECO:0000313" key="8">
    <source>
        <dbReference type="EMBL" id="PXY32142.1"/>
    </source>
</evidence>
<keyword evidence="6" id="KW-0472">Membrane</keyword>
<dbReference type="OrthoDB" id="9813426at2"/>
<dbReference type="PANTHER" id="PTHR42709">
    <property type="entry name" value="ALKALINE PHOSPHATASE LIKE PROTEIN"/>
    <property type="match status" value="1"/>
</dbReference>
<evidence type="ECO:0000256" key="2">
    <source>
        <dbReference type="ARBA" id="ARBA00010792"/>
    </source>
</evidence>
<comment type="caution">
    <text evidence="8">The sequence shown here is derived from an EMBL/GenBank/DDBJ whole genome shotgun (WGS) entry which is preliminary data.</text>
</comment>
<feature type="domain" description="VTT" evidence="7">
    <location>
        <begin position="44"/>
        <end position="171"/>
    </location>
</feature>
<keyword evidence="5" id="KW-1133">Transmembrane helix</keyword>
<evidence type="ECO:0000256" key="4">
    <source>
        <dbReference type="ARBA" id="ARBA00022692"/>
    </source>
</evidence>
<evidence type="ECO:0000259" key="7">
    <source>
        <dbReference type="Pfam" id="PF09335"/>
    </source>
</evidence>
<evidence type="ECO:0000256" key="3">
    <source>
        <dbReference type="ARBA" id="ARBA00022475"/>
    </source>
</evidence>
<dbReference type="RefSeq" id="WP_112280185.1">
    <property type="nucleotide sequence ID" value="NZ_MASW01000001.1"/>
</dbReference>
<comment type="similarity">
    <text evidence="2">Belongs to the DedA family.</text>
</comment>
<evidence type="ECO:0000256" key="5">
    <source>
        <dbReference type="ARBA" id="ARBA00022989"/>
    </source>
</evidence>
<evidence type="ECO:0000256" key="1">
    <source>
        <dbReference type="ARBA" id="ARBA00004651"/>
    </source>
</evidence>
<sequence>MDFHHAATTEPLGGIAGWAVSLMETLGGPGAAITVGLDNLFPPIPSELVLPLAGFTAARGTFSLVEALVWTTVGSVVGAVIVYYLGMLLGRDRVRRLMARVPLVKADDFDHAERWFAKHGPKAVFLGRMVPLVRSVISLPAGVERMPVWKFLTLTTLGSLIWNTAFVLGGYFLGANWHIVEQYASIFQKVVIVAVVAAIAFFVARRLRDRSST</sequence>